<feature type="transmembrane region" description="Helical" evidence="7">
    <location>
        <begin position="104"/>
        <end position="122"/>
    </location>
</feature>
<keyword evidence="6 7" id="KW-0472">Membrane</keyword>
<name>A0A6A4LI14_9ERIC</name>
<evidence type="ECO:0000256" key="6">
    <source>
        <dbReference type="ARBA" id="ARBA00023136"/>
    </source>
</evidence>
<evidence type="ECO:0000256" key="5">
    <source>
        <dbReference type="ARBA" id="ARBA00022989"/>
    </source>
</evidence>
<comment type="caution">
    <text evidence="8">The sequence shown here is derived from an EMBL/GenBank/DDBJ whole genome shotgun (WGS) entry which is preliminary data.</text>
</comment>
<dbReference type="GO" id="GO:0035673">
    <property type="term" value="F:oligopeptide transmembrane transporter activity"/>
    <property type="evidence" value="ECO:0007669"/>
    <property type="project" value="InterPro"/>
</dbReference>
<reference evidence="8 9" key="1">
    <citation type="journal article" date="2019" name="Genome Biol. Evol.">
        <title>The Rhododendron genome and chromosomal organization provide insight into shared whole-genome duplications across the heath family (Ericaceae).</title>
        <authorList>
            <person name="Soza V.L."/>
            <person name="Lindsley D."/>
            <person name="Waalkes A."/>
            <person name="Ramage E."/>
            <person name="Patwardhan R.P."/>
            <person name="Burton J.N."/>
            <person name="Adey A."/>
            <person name="Kumar A."/>
            <person name="Qiu R."/>
            <person name="Shendure J."/>
            <person name="Hall B."/>
        </authorList>
    </citation>
    <scope>NUCLEOTIDE SEQUENCE [LARGE SCALE GENOMIC DNA]</scope>
    <source>
        <strain evidence="8">RSF 1966-606</strain>
    </source>
</reference>
<dbReference type="PANTHER" id="PTHR31645:SF0">
    <property type="entry name" value="OLIGOPEPTIDE TRANSPORTER YGL114W-RELATED"/>
    <property type="match status" value="1"/>
</dbReference>
<keyword evidence="9" id="KW-1185">Reference proteome</keyword>
<keyword evidence="4 7" id="KW-0812">Transmembrane</keyword>
<evidence type="ECO:0000256" key="3">
    <source>
        <dbReference type="ARBA" id="ARBA00022448"/>
    </source>
</evidence>
<feature type="transmembrane region" description="Helical" evidence="7">
    <location>
        <begin position="142"/>
        <end position="163"/>
    </location>
</feature>
<evidence type="ECO:0000256" key="7">
    <source>
        <dbReference type="SAM" id="Phobius"/>
    </source>
</evidence>
<dbReference type="OrthoDB" id="845657at2759"/>
<dbReference type="GO" id="GO:0016020">
    <property type="term" value="C:membrane"/>
    <property type="evidence" value="ECO:0007669"/>
    <property type="project" value="UniProtKB-SubCell"/>
</dbReference>
<feature type="non-terminal residue" evidence="8">
    <location>
        <position position="1"/>
    </location>
</feature>
<keyword evidence="5 7" id="KW-1133">Transmembrane helix</keyword>
<organism evidence="8 9">
    <name type="scientific">Rhododendron williamsianum</name>
    <dbReference type="NCBI Taxonomy" id="262921"/>
    <lineage>
        <taxon>Eukaryota</taxon>
        <taxon>Viridiplantae</taxon>
        <taxon>Streptophyta</taxon>
        <taxon>Embryophyta</taxon>
        <taxon>Tracheophyta</taxon>
        <taxon>Spermatophyta</taxon>
        <taxon>Magnoliopsida</taxon>
        <taxon>eudicotyledons</taxon>
        <taxon>Gunneridae</taxon>
        <taxon>Pentapetalae</taxon>
        <taxon>asterids</taxon>
        <taxon>Ericales</taxon>
        <taxon>Ericaceae</taxon>
        <taxon>Ericoideae</taxon>
        <taxon>Rhodoreae</taxon>
        <taxon>Rhododendron</taxon>
    </lineage>
</organism>
<keyword evidence="3" id="KW-0813">Transport</keyword>
<accession>A0A6A4LI14</accession>
<protein>
    <submittedName>
        <fullName evidence="8">Uncharacterized protein</fullName>
    </submittedName>
</protein>
<dbReference type="InterPro" id="IPR045035">
    <property type="entry name" value="YSL-like"/>
</dbReference>
<evidence type="ECO:0000256" key="2">
    <source>
        <dbReference type="ARBA" id="ARBA00010276"/>
    </source>
</evidence>
<comment type="similarity">
    <text evidence="2">Belongs to the YSL (TC 2.A.67.2) family.</text>
</comment>
<dbReference type="EMBL" id="QEFC01001519">
    <property type="protein sequence ID" value="KAE9457345.1"/>
    <property type="molecule type" value="Genomic_DNA"/>
</dbReference>
<dbReference type="Proteomes" id="UP000428333">
    <property type="component" value="Linkage Group LG06"/>
</dbReference>
<feature type="transmembrane region" description="Helical" evidence="7">
    <location>
        <begin position="50"/>
        <end position="74"/>
    </location>
</feature>
<sequence>MVAILIGKRLCACGTDQTCIPVKVDFVGGGSSTFLTEQGGRDKIFLTDKIPFWFAASGYVILAVTSSIIIPAFFPSLRAWLPSIYGKIGILIVGSFVGSSNGGVIAGLAACGILSSSVAAAADLMQDFKTGHLTLTSSKSMFVSQLVGTALGCVIGPLTFWLFWSCFDLGSPDGLYSLPYAVIYREMAIVGVEGFTGLPKYCLSFTVGFLLLALALNLTRDLAPGN</sequence>
<proteinExistence type="inferred from homology"/>
<dbReference type="PANTHER" id="PTHR31645">
    <property type="entry name" value="OLIGOPEPTIDE TRANSPORTER YGL114W-RELATED"/>
    <property type="match status" value="1"/>
</dbReference>
<gene>
    <name evidence="8" type="ORF">C3L33_10792</name>
</gene>
<evidence type="ECO:0000313" key="9">
    <source>
        <dbReference type="Proteomes" id="UP000428333"/>
    </source>
</evidence>
<comment type="subcellular location">
    <subcellularLocation>
        <location evidence="1">Membrane</location>
        <topology evidence="1">Multi-pass membrane protein</topology>
    </subcellularLocation>
</comment>
<dbReference type="Pfam" id="PF03169">
    <property type="entry name" value="OPT"/>
    <property type="match status" value="1"/>
</dbReference>
<evidence type="ECO:0000256" key="1">
    <source>
        <dbReference type="ARBA" id="ARBA00004141"/>
    </source>
</evidence>
<feature type="transmembrane region" description="Helical" evidence="7">
    <location>
        <begin position="198"/>
        <end position="218"/>
    </location>
</feature>
<dbReference type="AlphaFoldDB" id="A0A6A4LI14"/>
<evidence type="ECO:0000313" key="8">
    <source>
        <dbReference type="EMBL" id="KAE9457345.1"/>
    </source>
</evidence>
<dbReference type="InterPro" id="IPR004813">
    <property type="entry name" value="OPT"/>
</dbReference>
<evidence type="ECO:0000256" key="4">
    <source>
        <dbReference type="ARBA" id="ARBA00022692"/>
    </source>
</evidence>